<protein>
    <submittedName>
        <fullName evidence="1">Ig-like domain-containing protein</fullName>
    </submittedName>
</protein>
<organism evidence="1 2">
    <name type="scientific">Luteibacter jiangsuensis</name>
    <dbReference type="NCBI Taxonomy" id="637577"/>
    <lineage>
        <taxon>Bacteria</taxon>
        <taxon>Pseudomonadati</taxon>
        <taxon>Pseudomonadota</taxon>
        <taxon>Gammaproteobacteria</taxon>
        <taxon>Lysobacterales</taxon>
        <taxon>Rhodanobacteraceae</taxon>
        <taxon>Luteibacter</taxon>
    </lineage>
</organism>
<dbReference type="RefSeq" id="WP_167124586.1">
    <property type="nucleotide sequence ID" value="NZ_JAAQQR010000003.1"/>
</dbReference>
<comment type="caution">
    <text evidence="1">The sequence shown here is derived from an EMBL/GenBank/DDBJ whole genome shotgun (WGS) entry which is preliminary data.</text>
</comment>
<keyword evidence="2" id="KW-1185">Reference proteome</keyword>
<accession>A0ABX0Q4M5</accession>
<sequence>MKSGLVAHEQLGPIVSPGDDIVLALRGRPLKAWHVIEDDTQGPRVSSWRLSHVQAGSRQPLVVTLDAPIDGRDADHVAVAGPDGSRLAGMASLGMAEATWVFTPRAAWRAGDYRVVVRGTIEDAAGNRPDDPFEAEGLSKPRVEPTDLFIAFQVNASTGQP</sequence>
<evidence type="ECO:0000313" key="2">
    <source>
        <dbReference type="Proteomes" id="UP001429601"/>
    </source>
</evidence>
<proteinExistence type="predicted"/>
<reference evidence="1 2" key="1">
    <citation type="journal article" date="2011" name="Curr. Microbiol.">
        <title>Luteibacter jiangsuensis sp. nov.: a methamidophos-degrading bacterium isolated from a methamidophos-manufacturing factory.</title>
        <authorList>
            <person name="Wang L."/>
            <person name="Wang G.L."/>
            <person name="Li S.P."/>
            <person name="Jiang J.D."/>
        </authorList>
    </citation>
    <scope>NUCLEOTIDE SEQUENCE [LARGE SCALE GENOMIC DNA]</scope>
    <source>
        <strain evidence="1 2">CGMCC 1.10133</strain>
    </source>
</reference>
<dbReference type="EMBL" id="JAAQQR010000003">
    <property type="protein sequence ID" value="NID04682.1"/>
    <property type="molecule type" value="Genomic_DNA"/>
</dbReference>
<gene>
    <name evidence="1" type="ORF">HBF26_07275</name>
</gene>
<evidence type="ECO:0000313" key="1">
    <source>
        <dbReference type="EMBL" id="NID04682.1"/>
    </source>
</evidence>
<name>A0ABX0Q4M5_9GAMM</name>
<dbReference type="Proteomes" id="UP001429601">
    <property type="component" value="Unassembled WGS sequence"/>
</dbReference>